<comment type="caution">
    <text evidence="6">The sequence shown here is derived from an EMBL/GenBank/DDBJ whole genome shotgun (WGS) entry which is preliminary data.</text>
</comment>
<dbReference type="GO" id="GO:0003735">
    <property type="term" value="F:structural constituent of ribosome"/>
    <property type="evidence" value="ECO:0007669"/>
    <property type="project" value="InterPro"/>
</dbReference>
<evidence type="ECO:0000256" key="2">
    <source>
        <dbReference type="ARBA" id="ARBA00022980"/>
    </source>
</evidence>
<evidence type="ECO:0000259" key="5">
    <source>
        <dbReference type="Pfam" id="PF00828"/>
    </source>
</evidence>
<evidence type="ECO:0000256" key="3">
    <source>
        <dbReference type="ARBA" id="ARBA00023274"/>
    </source>
</evidence>
<dbReference type="InterPro" id="IPR030878">
    <property type="entry name" value="Ribosomal_uL15"/>
</dbReference>
<dbReference type="PROSITE" id="PS00475">
    <property type="entry name" value="RIBOSOMAL_L15"/>
    <property type="match status" value="1"/>
</dbReference>
<reference evidence="6" key="1">
    <citation type="submission" date="2013-08" db="EMBL/GenBank/DDBJ databases">
        <authorList>
            <person name="Mendez C."/>
            <person name="Richter M."/>
            <person name="Ferrer M."/>
            <person name="Sanchez J."/>
        </authorList>
    </citation>
    <scope>NUCLEOTIDE SEQUENCE</scope>
</reference>
<gene>
    <name evidence="6" type="ORF">B2A_04675</name>
</gene>
<dbReference type="GO" id="GO:0015934">
    <property type="term" value="C:large ribosomal subunit"/>
    <property type="evidence" value="ECO:0007669"/>
    <property type="project" value="InterPro"/>
</dbReference>
<dbReference type="InterPro" id="IPR001196">
    <property type="entry name" value="Ribosomal_uL15_CS"/>
</dbReference>
<organism evidence="6">
    <name type="scientific">mine drainage metagenome</name>
    <dbReference type="NCBI Taxonomy" id="410659"/>
    <lineage>
        <taxon>unclassified sequences</taxon>
        <taxon>metagenomes</taxon>
        <taxon>ecological metagenomes</taxon>
    </lineage>
</organism>
<dbReference type="SUPFAM" id="SSF52080">
    <property type="entry name" value="Ribosomal proteins L15p and L18e"/>
    <property type="match status" value="1"/>
</dbReference>
<dbReference type="Gene3D" id="4.10.990.10">
    <property type="match status" value="1"/>
</dbReference>
<dbReference type="Gene3D" id="3.100.10.10">
    <property type="match status" value="1"/>
</dbReference>
<proteinExistence type="inferred from homology"/>
<dbReference type="GO" id="GO:0006412">
    <property type="term" value="P:translation"/>
    <property type="evidence" value="ECO:0007669"/>
    <property type="project" value="InterPro"/>
</dbReference>
<keyword evidence="2 6" id="KW-0689">Ribosomal protein</keyword>
<dbReference type="Pfam" id="PF00828">
    <property type="entry name" value="Ribosomal_L27A"/>
    <property type="match status" value="1"/>
</dbReference>
<sequence length="140" mass="15319">MVVRKDKKNRKYFGTRRWGAGNIKNARGAGDRGGVGKGGRKHKFTRITAKTPWLIHRKGFTKWNQRKLQIITLDGINKLFDDGEAKGSSIELPYHKVLSNGSLRNGIKVSASAFSAKAIEKIKGSGGEAVVIKGQDKGAE</sequence>
<dbReference type="EMBL" id="AUZZ01003163">
    <property type="protein sequence ID" value="EQD57715.1"/>
    <property type="molecule type" value="Genomic_DNA"/>
</dbReference>
<dbReference type="InterPro" id="IPR021131">
    <property type="entry name" value="Ribosomal_uL15/eL18"/>
</dbReference>
<keyword evidence="3" id="KW-0687">Ribonucleoprotein</keyword>
<dbReference type="HAMAP" id="MF_01341">
    <property type="entry name" value="Ribosomal_uL15"/>
    <property type="match status" value="1"/>
</dbReference>
<accession>T1BUV1</accession>
<protein>
    <recommendedName>
        <fullName evidence="4">Large ribosomal subunit protein uL15</fullName>
    </recommendedName>
</protein>
<evidence type="ECO:0000256" key="4">
    <source>
        <dbReference type="ARBA" id="ARBA00035200"/>
    </source>
</evidence>
<evidence type="ECO:0000313" key="6">
    <source>
        <dbReference type="EMBL" id="EQD57715.1"/>
    </source>
</evidence>
<dbReference type="InterPro" id="IPR036227">
    <property type="entry name" value="Ribosomal_uL15/eL18_sf"/>
</dbReference>
<comment type="similarity">
    <text evidence="1">Belongs to the universal ribosomal protein uL15 family.</text>
</comment>
<name>T1BUV1_9ZZZZ</name>
<dbReference type="AlphaFoldDB" id="T1BUV1"/>
<evidence type="ECO:0000256" key="1">
    <source>
        <dbReference type="ARBA" id="ARBA00007320"/>
    </source>
</evidence>
<feature type="domain" description="Large ribosomal subunit protein uL15/eL18" evidence="5">
    <location>
        <begin position="71"/>
        <end position="130"/>
    </location>
</feature>
<dbReference type="InterPro" id="IPR027386">
    <property type="entry name" value="Rbsml_uL15_N"/>
</dbReference>
<reference evidence="6" key="2">
    <citation type="journal article" date="2014" name="ISME J.">
        <title>Microbial stratification in low pH oxic and suboxic macroscopic growths along an acid mine drainage.</title>
        <authorList>
            <person name="Mendez-Garcia C."/>
            <person name="Mesa V."/>
            <person name="Sprenger R.R."/>
            <person name="Richter M."/>
            <person name="Diez M.S."/>
            <person name="Solano J."/>
            <person name="Bargiela R."/>
            <person name="Golyshina O.V."/>
            <person name="Manteca A."/>
            <person name="Ramos J.L."/>
            <person name="Gallego J.R."/>
            <person name="Llorente I."/>
            <person name="Martins Dos Santos V.A."/>
            <person name="Jensen O.N."/>
            <person name="Pelaez A.I."/>
            <person name="Sanchez J."/>
            <person name="Ferrer M."/>
        </authorList>
    </citation>
    <scope>NUCLEOTIDE SEQUENCE</scope>
</reference>